<dbReference type="WBParaSite" id="SPAL_0000393700.1">
    <property type="protein sequence ID" value="SPAL_0000393700.1"/>
    <property type="gene ID" value="SPAL_0000393700"/>
</dbReference>
<name>A0A0N5BD46_STREA</name>
<dbReference type="AlphaFoldDB" id="A0A0N5BD46"/>
<keyword evidence="1" id="KW-1185">Reference proteome</keyword>
<sequence>MEANSLLESFVEININDSSKKDKRISAAANAMELFIKKSLFGELKIKEINQKKLNEILLNEISKLDFNKRIKALKKTQFKGTYSEKLDMIIFSASLLNFGIWNDGIVIMVFLEKIPSTIKNDCFPLNFKTLDELKEYALHIDSLKIDTFNEKSNDNSLIFSFPIPTYASTAKSRSESSNTSNFTQYPSTEISTIEHASSAATTPKSAKHELKNNTNSLILSQTQTLSNYKNGIKQTQQTEEKVKITNELFMVDAGNNVVLSNKYLDPSQYDARISVSMVTNEKSFFYAWATDTTCLESLVEKKSSRAKAFETAALQCFESVVLKIQEHELRNFLIMTQNRPFFNTIKLFPDKYTNLTQTGKDAVKKITSSIKGKVGTILYVADSFKPPLIQLSDDNANTLSST</sequence>
<proteinExistence type="predicted"/>
<organism evidence="1 2">
    <name type="scientific">Strongyloides papillosus</name>
    <name type="common">Intestinal threadworm</name>
    <dbReference type="NCBI Taxonomy" id="174720"/>
    <lineage>
        <taxon>Eukaryota</taxon>
        <taxon>Metazoa</taxon>
        <taxon>Ecdysozoa</taxon>
        <taxon>Nematoda</taxon>
        <taxon>Chromadorea</taxon>
        <taxon>Rhabditida</taxon>
        <taxon>Tylenchina</taxon>
        <taxon>Panagrolaimomorpha</taxon>
        <taxon>Strongyloidoidea</taxon>
        <taxon>Strongyloididae</taxon>
        <taxon>Strongyloides</taxon>
    </lineage>
</organism>
<evidence type="ECO:0000313" key="2">
    <source>
        <dbReference type="WBParaSite" id="SPAL_0000393700.1"/>
    </source>
</evidence>
<accession>A0A0N5BD46</accession>
<protein>
    <submittedName>
        <fullName evidence="2">Uncharacterized protein</fullName>
    </submittedName>
</protein>
<reference evidence="2" key="1">
    <citation type="submission" date="2017-02" db="UniProtKB">
        <authorList>
            <consortium name="WormBaseParasite"/>
        </authorList>
    </citation>
    <scope>IDENTIFICATION</scope>
</reference>
<dbReference type="Proteomes" id="UP000046392">
    <property type="component" value="Unplaced"/>
</dbReference>
<evidence type="ECO:0000313" key="1">
    <source>
        <dbReference type="Proteomes" id="UP000046392"/>
    </source>
</evidence>